<proteinExistence type="predicted"/>
<reference evidence="2 3" key="2">
    <citation type="journal article" date="2007" name="Virus Res.">
        <title>P13 of Leucania separata multiple nuclear polyhedrosis virus affected the polyhedra and budded virions yields of AcMNPV.</title>
        <authorList>
            <person name="Du E.Q."/>
            <person name="Yan F."/>
            <person name="Jin W.X."/>
            <person name="Lu N."/>
            <person name="Xiao H.Z."/>
            <person name="Lu S.Y."/>
            <person name="Qi Y.P."/>
        </authorList>
    </citation>
    <scope>NUCLEOTIDE SEQUENCE [LARGE SCALE GENOMIC DNA]</scope>
    <source>
        <strain evidence="2 3">AH1</strain>
    </source>
</reference>
<accession>Q0IL93</accession>
<dbReference type="Proteomes" id="UP000201737">
    <property type="component" value="Segment"/>
</dbReference>
<evidence type="ECO:0000313" key="2">
    <source>
        <dbReference type="EMBL" id="AAR28790.1"/>
    </source>
</evidence>
<evidence type="ECO:0000256" key="1">
    <source>
        <dbReference type="SAM" id="MobiDB-lite"/>
    </source>
</evidence>
<keyword evidence="3" id="KW-1185">Reference proteome</keyword>
<feature type="compositionally biased region" description="Basic and acidic residues" evidence="1">
    <location>
        <begin position="30"/>
        <end position="46"/>
    </location>
</feature>
<dbReference type="KEGG" id="vg:5176269"/>
<dbReference type="RefSeq" id="YP_758323.1">
    <property type="nucleotide sequence ID" value="NC_008348.1"/>
</dbReference>
<evidence type="ECO:0000313" key="3">
    <source>
        <dbReference type="Proteomes" id="UP000201737"/>
    </source>
</evidence>
<organismHost>
    <name type="scientific">Lepidoptera</name>
    <name type="common">moths &amp; butterflies</name>
    <dbReference type="NCBI Taxonomy" id="7088"/>
</organismHost>
<sequence length="160" mass="17882">MDASTATDPIVTAADDDDIKVQQQTNDPQDDIKVEQRTNDDIKVQHEPSAAAETTTTTKKFKPRRLVFRDDAGNAMTHDAIENSDSAVAAISLISECGRVWQFKKDADDDQKIIEETSDDKSYRTDYCSHDPDEPVGAKRIRVDENKKCYISICATDKIV</sequence>
<dbReference type="GeneID" id="5176269"/>
<dbReference type="EMBL" id="AY394490">
    <property type="protein sequence ID" value="AAR28790.1"/>
    <property type="molecule type" value="Genomic_DNA"/>
</dbReference>
<reference evidence="2 3" key="1">
    <citation type="journal article" date="2007" name="Virus Genes">
        <title>Genome sequence of Leucania seperata nucleopolyhedrovirus.</title>
        <authorList>
            <person name="Xiao H."/>
            <person name="Qi Y."/>
        </authorList>
    </citation>
    <scope>NUCLEOTIDE SEQUENCE [LARGE SCALE GENOMIC DNA]</scope>
    <source>
        <strain evidence="2 3">AH1</strain>
    </source>
</reference>
<name>Q0IL93_NPVLS</name>
<protein>
    <submittedName>
        <fullName evidence="2">ORF26</fullName>
    </submittedName>
</protein>
<feature type="region of interest" description="Disordered" evidence="1">
    <location>
        <begin position="1"/>
        <end position="58"/>
    </location>
</feature>
<organism evidence="2 3">
    <name type="scientific">Leucania separata nucleopolyhedrovirus</name>
    <name type="common">LsNPV</name>
    <dbReference type="NCBI Taxonomy" id="1307956"/>
    <lineage>
        <taxon>Viruses</taxon>
        <taxon>Viruses incertae sedis</taxon>
        <taxon>Naldaviricetes</taxon>
        <taxon>Lefavirales</taxon>
        <taxon>Baculoviridae</taxon>
        <taxon>Alphabaculovirus</taxon>
        <taxon>Alphabaculovirus leseparatae</taxon>
    </lineage>
</organism>